<accession>A0A2S8B333</accession>
<feature type="transmembrane region" description="Helical" evidence="7">
    <location>
        <begin position="172"/>
        <end position="189"/>
    </location>
</feature>
<feature type="transmembrane region" description="Helical" evidence="7">
    <location>
        <begin position="243"/>
        <end position="265"/>
    </location>
</feature>
<feature type="transmembrane region" description="Helical" evidence="7">
    <location>
        <begin position="201"/>
        <end position="222"/>
    </location>
</feature>
<organism evidence="8 9">
    <name type="scientific">Sphingopyxis lindanitolerans</name>
    <dbReference type="NCBI Taxonomy" id="2054227"/>
    <lineage>
        <taxon>Bacteria</taxon>
        <taxon>Pseudomonadati</taxon>
        <taxon>Pseudomonadota</taxon>
        <taxon>Alphaproteobacteria</taxon>
        <taxon>Sphingomonadales</taxon>
        <taxon>Sphingomonadaceae</taxon>
        <taxon>Sphingopyxis</taxon>
    </lineage>
</organism>
<dbReference type="GO" id="GO:0030255">
    <property type="term" value="P:protein secretion by the type IV secretion system"/>
    <property type="evidence" value="ECO:0007669"/>
    <property type="project" value="InterPro"/>
</dbReference>
<feature type="transmembrane region" description="Helical" evidence="7">
    <location>
        <begin position="142"/>
        <end position="165"/>
    </location>
</feature>
<evidence type="ECO:0000256" key="4">
    <source>
        <dbReference type="ARBA" id="ARBA00022989"/>
    </source>
</evidence>
<dbReference type="InterPro" id="IPR014150">
    <property type="entry name" value="Conjugal_tfr_TrbL"/>
</dbReference>
<gene>
    <name evidence="8" type="primary">trbL</name>
    <name evidence="8" type="ORF">CVO77_17265</name>
</gene>
<dbReference type="AlphaFoldDB" id="A0A2S8B333"/>
<dbReference type="OrthoDB" id="9788052at2"/>
<keyword evidence="3 7" id="KW-0812">Transmembrane</keyword>
<feature type="transmembrane region" description="Helical" evidence="7">
    <location>
        <begin position="64"/>
        <end position="85"/>
    </location>
</feature>
<dbReference type="EMBL" id="PHFW01000003">
    <property type="protein sequence ID" value="PQM26750.1"/>
    <property type="molecule type" value="Genomic_DNA"/>
</dbReference>
<evidence type="ECO:0000256" key="5">
    <source>
        <dbReference type="ARBA" id="ARBA00023136"/>
    </source>
</evidence>
<dbReference type="GO" id="GO:0016020">
    <property type="term" value="C:membrane"/>
    <property type="evidence" value="ECO:0007669"/>
    <property type="project" value="UniProtKB-SubCell"/>
</dbReference>
<protein>
    <submittedName>
        <fullName evidence="8">P-type conjugative transfer protein TrbL</fullName>
    </submittedName>
</protein>
<evidence type="ECO:0000256" key="2">
    <source>
        <dbReference type="ARBA" id="ARBA00007802"/>
    </source>
</evidence>
<feature type="region of interest" description="Disordered" evidence="6">
    <location>
        <begin position="400"/>
        <end position="434"/>
    </location>
</feature>
<comment type="similarity">
    <text evidence="2">Belongs to the TrbL/VirB6 family.</text>
</comment>
<dbReference type="InterPro" id="IPR007688">
    <property type="entry name" value="Conjugal_tfr_TrbL/VirB6"/>
</dbReference>
<comment type="caution">
    <text evidence="8">The sequence shown here is derived from an EMBL/GenBank/DDBJ whole genome shotgun (WGS) entry which is preliminary data.</text>
</comment>
<reference evidence="9" key="1">
    <citation type="submission" date="2017-11" db="EMBL/GenBank/DDBJ databases">
        <title>The complete genome sequence of Sphingopyxis pomeranensis sp. nov. strain WS5A3p.</title>
        <authorList>
            <person name="Kaminski M.A."/>
        </authorList>
    </citation>
    <scope>NUCLEOTIDE SEQUENCE [LARGE SCALE GENOMIC DNA]</scope>
    <source>
        <strain evidence="9">WS5A3p</strain>
    </source>
</reference>
<dbReference type="RefSeq" id="WP_106000120.1">
    <property type="nucleotide sequence ID" value="NZ_CM009578.1"/>
</dbReference>
<comment type="subcellular location">
    <subcellularLocation>
        <location evidence="1">Membrane</location>
        <topology evidence="1">Multi-pass membrane protein</topology>
    </subcellularLocation>
</comment>
<keyword evidence="9" id="KW-1185">Reference proteome</keyword>
<keyword evidence="5 7" id="KW-0472">Membrane</keyword>
<dbReference type="Proteomes" id="UP000238954">
    <property type="component" value="Chromosome"/>
</dbReference>
<dbReference type="NCBIfam" id="NF010449">
    <property type="entry name" value="PRK13875.1"/>
    <property type="match status" value="1"/>
</dbReference>
<evidence type="ECO:0000256" key="3">
    <source>
        <dbReference type="ARBA" id="ARBA00022692"/>
    </source>
</evidence>
<dbReference type="Pfam" id="PF04610">
    <property type="entry name" value="TrbL"/>
    <property type="match status" value="1"/>
</dbReference>
<feature type="transmembrane region" description="Helical" evidence="7">
    <location>
        <begin position="29"/>
        <end position="52"/>
    </location>
</feature>
<evidence type="ECO:0000256" key="7">
    <source>
        <dbReference type="SAM" id="Phobius"/>
    </source>
</evidence>
<evidence type="ECO:0000256" key="6">
    <source>
        <dbReference type="SAM" id="MobiDB-lite"/>
    </source>
</evidence>
<sequence length="434" mass="44133">MDDLNIIDQFMAAFVAYIDSGFGLLGGDVGFLTTILIGIDITLAGLFWALGGEDDVIAKFLKKILYVGVFALILNSFQTLSEIIFRSFAGLGLTAGGSAIGPEELLMPGRLAGTGFEAAWPLLEQAKELVGPIAFFDNFVEIAVLVIAWLIVIAAFFILAIQLFITILEFKLTSLAGFVLVPFALWNRTSFLAERVLGNVVSSGIKVMVLAVIVGIGSNYFADFTSALTGEEVTIEQAVSLMLASLALFGLAIFGPAIASGLVAGAPQLGAGSAVATTALAAGGLAMGGAGAVAAARGMGAAGLGAIRAGTSMGSAASTAYKLGQETSGSSSVGAGLGGIATAAQGAASNRLRSATGLGDAAERGRQAAWNAGTNSRANNAAGAAPASSDAAPAWAQRLQGQQNARHRRQMAMHTIKDGDRGGAGITPDINERD</sequence>
<name>A0A2S8B333_9SPHN</name>
<proteinExistence type="inferred from homology"/>
<evidence type="ECO:0000313" key="8">
    <source>
        <dbReference type="EMBL" id="PQM26750.1"/>
    </source>
</evidence>
<dbReference type="NCBIfam" id="TIGR02783">
    <property type="entry name" value="TrbL_P"/>
    <property type="match status" value="1"/>
</dbReference>
<keyword evidence="4 7" id="KW-1133">Transmembrane helix</keyword>
<evidence type="ECO:0000313" key="9">
    <source>
        <dbReference type="Proteomes" id="UP000238954"/>
    </source>
</evidence>
<evidence type="ECO:0000256" key="1">
    <source>
        <dbReference type="ARBA" id="ARBA00004141"/>
    </source>
</evidence>
<feature type="transmembrane region" description="Helical" evidence="7">
    <location>
        <begin position="271"/>
        <end position="296"/>
    </location>
</feature>